<gene>
    <name evidence="1" type="ORF">Hypma_011320</name>
</gene>
<proteinExistence type="predicted"/>
<organism evidence="1 2">
    <name type="scientific">Hypsizygus marmoreus</name>
    <name type="common">White beech mushroom</name>
    <name type="synonym">Agaricus marmoreus</name>
    <dbReference type="NCBI Taxonomy" id="39966"/>
    <lineage>
        <taxon>Eukaryota</taxon>
        <taxon>Fungi</taxon>
        <taxon>Dikarya</taxon>
        <taxon>Basidiomycota</taxon>
        <taxon>Agaricomycotina</taxon>
        <taxon>Agaricomycetes</taxon>
        <taxon>Agaricomycetidae</taxon>
        <taxon>Agaricales</taxon>
        <taxon>Tricholomatineae</taxon>
        <taxon>Lyophyllaceae</taxon>
        <taxon>Hypsizygus</taxon>
    </lineage>
</organism>
<dbReference type="AlphaFoldDB" id="A0A369JGD7"/>
<dbReference type="STRING" id="39966.A0A369JGD7"/>
<dbReference type="InParanoid" id="A0A369JGD7"/>
<dbReference type="Proteomes" id="UP000076154">
    <property type="component" value="Unassembled WGS sequence"/>
</dbReference>
<evidence type="ECO:0000313" key="2">
    <source>
        <dbReference type="Proteomes" id="UP000076154"/>
    </source>
</evidence>
<protein>
    <submittedName>
        <fullName evidence="1">Uncharacterized protein</fullName>
    </submittedName>
</protein>
<reference evidence="1" key="1">
    <citation type="submission" date="2018-04" db="EMBL/GenBank/DDBJ databases">
        <title>Whole genome sequencing of Hypsizygus marmoreus.</title>
        <authorList>
            <person name="Choi I.-G."/>
            <person name="Min B."/>
            <person name="Kim J.-G."/>
            <person name="Kim S."/>
            <person name="Oh Y.-L."/>
            <person name="Kong W.-S."/>
            <person name="Park H."/>
            <person name="Jeong J."/>
            <person name="Song E.-S."/>
        </authorList>
    </citation>
    <scope>NUCLEOTIDE SEQUENCE [LARGE SCALE GENOMIC DNA]</scope>
    <source>
        <strain evidence="1">51987-8</strain>
    </source>
</reference>
<comment type="caution">
    <text evidence="1">The sequence shown here is derived from an EMBL/GenBank/DDBJ whole genome shotgun (WGS) entry which is preliminary data.</text>
</comment>
<accession>A0A369JGD7</accession>
<name>A0A369JGD7_HYPMA</name>
<evidence type="ECO:0000313" key="1">
    <source>
        <dbReference type="EMBL" id="RDB21241.1"/>
    </source>
</evidence>
<sequence length="195" mass="22062">MAHYPHSVFWAERVTTQKSTGYSPYYIAHGIEPLFPFDFAEATYMVPVPDDLISTTDLITARAIMLQMRPAELTHVCADLLKSRHAHVRQYIRDHARSFHDFDFPRGALVLSKPRYFGPMIVVRRLPTGSYALAEIDGTLSKLRFAPFCVVPYHPRSASHISVTTILDLPDTEIEAITHEPPPADYDPWDDPAGL</sequence>
<keyword evidence="2" id="KW-1185">Reference proteome</keyword>
<dbReference type="EMBL" id="LUEZ02000055">
    <property type="protein sequence ID" value="RDB21241.1"/>
    <property type="molecule type" value="Genomic_DNA"/>
</dbReference>
<dbReference type="OrthoDB" id="8023605at2759"/>